<keyword evidence="1" id="KW-0472">Membrane</keyword>
<protein>
    <submittedName>
        <fullName evidence="2">Uncharacterized protein</fullName>
    </submittedName>
</protein>
<evidence type="ECO:0000313" key="2">
    <source>
        <dbReference type="EMBL" id="RTR27208.1"/>
    </source>
</evidence>
<sequence>MSKSIATVLFSLALGLVADHLNGVYQFSQLYGTAVSGLAFLTLYCICGTFCSSLVYKISLGQAADRFFGPCKTDTWEFLANAPMIIMSIAYSSKSIDSFLWVALSIAIGDLYFFKYRTQNQTPQMPN</sequence>
<comment type="caution">
    <text evidence="2">The sequence shown here is derived from an EMBL/GenBank/DDBJ whole genome shotgun (WGS) entry which is preliminary data.</text>
</comment>
<organism evidence="2 3">
    <name type="scientific">Shewanella atlantica</name>
    <dbReference type="NCBI Taxonomy" id="271099"/>
    <lineage>
        <taxon>Bacteria</taxon>
        <taxon>Pseudomonadati</taxon>
        <taxon>Pseudomonadota</taxon>
        <taxon>Gammaproteobacteria</taxon>
        <taxon>Alteromonadales</taxon>
        <taxon>Shewanellaceae</taxon>
        <taxon>Shewanella</taxon>
    </lineage>
</organism>
<reference evidence="2 3" key="1">
    <citation type="submission" date="2018-12" db="EMBL/GenBank/DDBJ databases">
        <authorList>
            <person name="Yu L."/>
        </authorList>
    </citation>
    <scope>NUCLEOTIDE SEQUENCE [LARGE SCALE GENOMIC DNA]</scope>
    <source>
        <strain evidence="2 3">HAW-EB5</strain>
    </source>
</reference>
<keyword evidence="1" id="KW-1133">Transmembrane helix</keyword>
<dbReference type="OrthoDB" id="9975659at2"/>
<gene>
    <name evidence="2" type="ORF">EKG39_20680</name>
</gene>
<dbReference type="AlphaFoldDB" id="A0A431VVB2"/>
<evidence type="ECO:0000256" key="1">
    <source>
        <dbReference type="SAM" id="Phobius"/>
    </source>
</evidence>
<feature type="transmembrane region" description="Helical" evidence="1">
    <location>
        <begin position="34"/>
        <end position="56"/>
    </location>
</feature>
<proteinExistence type="predicted"/>
<keyword evidence="1" id="KW-0812">Transmembrane</keyword>
<dbReference type="EMBL" id="RXNV01000017">
    <property type="protein sequence ID" value="RTR27208.1"/>
    <property type="molecule type" value="Genomic_DNA"/>
</dbReference>
<accession>A0A431VVB2</accession>
<evidence type="ECO:0000313" key="3">
    <source>
        <dbReference type="Proteomes" id="UP000282060"/>
    </source>
</evidence>
<name>A0A431VVB2_9GAMM</name>
<dbReference type="RefSeq" id="WP_126507904.1">
    <property type="nucleotide sequence ID" value="NZ_RXNV01000017.1"/>
</dbReference>
<keyword evidence="3" id="KW-1185">Reference proteome</keyword>
<dbReference type="Proteomes" id="UP000282060">
    <property type="component" value="Unassembled WGS sequence"/>
</dbReference>